<dbReference type="GO" id="GO:0016787">
    <property type="term" value="F:hydrolase activity"/>
    <property type="evidence" value="ECO:0007669"/>
    <property type="project" value="UniProtKB-KW"/>
</dbReference>
<dbReference type="PANTHER" id="PTHR46193:SF9">
    <property type="entry name" value="HALOACID DEHALOGENASE-LIKE HYDROLASE DOMAIN-CONTAINING PROTEIN SGPP"/>
    <property type="match status" value="1"/>
</dbReference>
<dbReference type="SFLD" id="SFLDG01129">
    <property type="entry name" value="C1.5:_HAD__Beta-PGM__Phosphata"/>
    <property type="match status" value="1"/>
</dbReference>
<dbReference type="SFLD" id="SFLDG01135">
    <property type="entry name" value="C1.5.6:_HAD__Beta-PGM__Phospha"/>
    <property type="match status" value="1"/>
</dbReference>
<evidence type="ECO:0000256" key="4">
    <source>
        <dbReference type="ARBA" id="ARBA00022842"/>
    </source>
</evidence>
<dbReference type="InterPro" id="IPR006439">
    <property type="entry name" value="HAD-SF_hydro_IA"/>
</dbReference>
<dbReference type="InterPro" id="IPR036412">
    <property type="entry name" value="HAD-like_sf"/>
</dbReference>
<dbReference type="NCBIfam" id="TIGR01509">
    <property type="entry name" value="HAD-SF-IA-v3"/>
    <property type="match status" value="1"/>
</dbReference>
<dbReference type="CDD" id="cd07505">
    <property type="entry name" value="HAD_BPGM-like"/>
    <property type="match status" value="1"/>
</dbReference>
<gene>
    <name evidence="5" type="ORF">HS32.07</name>
</gene>
<dbReference type="PANTHER" id="PTHR46193">
    <property type="entry name" value="6-PHOSPHOGLUCONATE PHOSPHATASE"/>
    <property type="match status" value="1"/>
</dbReference>
<dbReference type="EMBL" id="KT893435">
    <property type="protein sequence ID" value="ALN44070.1"/>
    <property type="molecule type" value="Genomic_DNA"/>
</dbReference>
<dbReference type="NCBIfam" id="TIGR01549">
    <property type="entry name" value="HAD-SF-IA-v1"/>
    <property type="match status" value="1"/>
</dbReference>
<keyword evidence="5" id="KW-0378">Hydrolase</keyword>
<sequence>MCKIKAILFDMDGVLIEAKDWHYEALNKALRLFGMEISRIEHLTTFDGLPTKDKLKMLSLEKGLPMGLHGFINELKQQYTMDLVYSLCKPRFHHEYALSKLKESGYKMAVCSNSIRNTIEIMMQKASLDVYLDFYISNEDVEKGKPDPEMYNKAIEKMNLHPKECMVIEDNENGIKAARASGANVMIVEEITEVNYENILRHINNFQKENR</sequence>
<dbReference type="InterPro" id="IPR023198">
    <property type="entry name" value="PGP-like_dom2"/>
</dbReference>
<name>A0A0S2CGV8_CAMJU</name>
<dbReference type="Gene3D" id="1.10.150.240">
    <property type="entry name" value="Putative phosphatase, domain 2"/>
    <property type="match status" value="1"/>
</dbReference>
<comment type="similarity">
    <text evidence="2">Belongs to the HAD-like hydrolase superfamily. CbbY/CbbZ/Gph/YieH family.</text>
</comment>
<proteinExistence type="inferred from homology"/>
<protein>
    <submittedName>
        <fullName evidence="5">Hydrolase</fullName>
    </submittedName>
</protein>
<organism evidence="5">
    <name type="scientific">Campylobacter jejuni subsp. jejuni</name>
    <dbReference type="NCBI Taxonomy" id="32022"/>
    <lineage>
        <taxon>Bacteria</taxon>
        <taxon>Pseudomonadati</taxon>
        <taxon>Campylobacterota</taxon>
        <taxon>Epsilonproteobacteria</taxon>
        <taxon>Campylobacterales</taxon>
        <taxon>Campylobacteraceae</taxon>
        <taxon>Campylobacter</taxon>
    </lineage>
</organism>
<evidence type="ECO:0000313" key="5">
    <source>
        <dbReference type="EMBL" id="ALN44070.1"/>
    </source>
</evidence>
<dbReference type="InterPro" id="IPR023214">
    <property type="entry name" value="HAD_sf"/>
</dbReference>
<dbReference type="InterPro" id="IPR051600">
    <property type="entry name" value="Beta-PGM-like"/>
</dbReference>
<dbReference type="Pfam" id="PF13419">
    <property type="entry name" value="HAD_2"/>
    <property type="match status" value="1"/>
</dbReference>
<accession>A0A0S2CGV8</accession>
<reference evidence="5" key="1">
    <citation type="journal article" date="2015" name="PLoS ONE">
        <title>Updated Campylobacter jejuni Capsule PCR Multiplex Typing System and Its Application to Clinical Isolates from South and Southeast Asia.</title>
        <authorList>
            <person name="Poly F."/>
            <person name="Serichantalergs O."/>
            <person name="Kuroiwa J."/>
            <person name="Pootong P."/>
            <person name="Mason C."/>
            <person name="Guerry P."/>
            <person name="Parker C.T."/>
        </authorList>
    </citation>
    <scope>NUCLEOTIDE SEQUENCE</scope>
    <source>
        <strain evidence="5">RM3425</strain>
    </source>
</reference>
<keyword evidence="4" id="KW-0460">Magnesium</keyword>
<keyword evidence="3" id="KW-0479">Metal-binding</keyword>
<evidence type="ECO:0000256" key="2">
    <source>
        <dbReference type="ARBA" id="ARBA00006171"/>
    </source>
</evidence>
<dbReference type="InterPro" id="IPR041492">
    <property type="entry name" value="HAD_2"/>
</dbReference>
<evidence type="ECO:0000256" key="3">
    <source>
        <dbReference type="ARBA" id="ARBA00022723"/>
    </source>
</evidence>
<dbReference type="SUPFAM" id="SSF56784">
    <property type="entry name" value="HAD-like"/>
    <property type="match status" value="1"/>
</dbReference>
<dbReference type="AlphaFoldDB" id="A0A0S2CGV8"/>
<dbReference type="SFLD" id="SFLDS00003">
    <property type="entry name" value="Haloacid_Dehalogenase"/>
    <property type="match status" value="1"/>
</dbReference>
<evidence type="ECO:0000256" key="1">
    <source>
        <dbReference type="ARBA" id="ARBA00001946"/>
    </source>
</evidence>
<dbReference type="Gene3D" id="3.40.50.1000">
    <property type="entry name" value="HAD superfamily/HAD-like"/>
    <property type="match status" value="1"/>
</dbReference>
<dbReference type="GO" id="GO:0046872">
    <property type="term" value="F:metal ion binding"/>
    <property type="evidence" value="ECO:0007669"/>
    <property type="project" value="UniProtKB-KW"/>
</dbReference>
<comment type="cofactor">
    <cofactor evidence="1">
        <name>Mg(2+)</name>
        <dbReference type="ChEBI" id="CHEBI:18420"/>
    </cofactor>
</comment>